<feature type="compositionally biased region" description="Low complexity" evidence="1">
    <location>
        <begin position="32"/>
        <end position="77"/>
    </location>
</feature>
<evidence type="ECO:0000256" key="1">
    <source>
        <dbReference type="SAM" id="MobiDB-lite"/>
    </source>
</evidence>
<dbReference type="Proteomes" id="UP000612282">
    <property type="component" value="Unassembled WGS sequence"/>
</dbReference>
<comment type="caution">
    <text evidence="2">The sequence shown here is derived from an EMBL/GenBank/DDBJ whole genome shotgun (WGS) entry which is preliminary data.</text>
</comment>
<evidence type="ECO:0000313" key="2">
    <source>
        <dbReference type="EMBL" id="GID61344.1"/>
    </source>
</evidence>
<dbReference type="EMBL" id="BOMG01000124">
    <property type="protein sequence ID" value="GID61344.1"/>
    <property type="molecule type" value="Genomic_DNA"/>
</dbReference>
<accession>A0ABQ3XS55</accession>
<organism evidence="2 3">
    <name type="scientific">Actinoplanes couchii</name>
    <dbReference type="NCBI Taxonomy" id="403638"/>
    <lineage>
        <taxon>Bacteria</taxon>
        <taxon>Bacillati</taxon>
        <taxon>Actinomycetota</taxon>
        <taxon>Actinomycetes</taxon>
        <taxon>Micromonosporales</taxon>
        <taxon>Micromonosporaceae</taxon>
        <taxon>Actinoplanes</taxon>
    </lineage>
</organism>
<evidence type="ECO:0000313" key="3">
    <source>
        <dbReference type="Proteomes" id="UP000612282"/>
    </source>
</evidence>
<sequence length="224" mass="22105">MALVAGIVGLMVAGGCSSGPERVNGAAKPAGAVESTTAAPSPTPSVVTTSPSARAGLGESAEPSTSESSTPKASKSSGSGGGKLVLGPNGLGALKLGMSMSAALKTGLLVGDGEPTTQGCNTDYQPKAAGSARAPVFFNQGDGLGLVSFTAYPGVATPEGIKLGSSAAAVGRAYPSAKNMTGPEADGRWYAPVPGNSEARYNITLTGGKVTHFNLQLNRQGCYE</sequence>
<gene>
    <name evidence="2" type="ORF">Aco03nite_097480</name>
</gene>
<proteinExistence type="predicted"/>
<protein>
    <recommendedName>
        <fullName evidence="4">Lipoprotein</fullName>
    </recommendedName>
</protein>
<feature type="region of interest" description="Disordered" evidence="1">
    <location>
        <begin position="17"/>
        <end position="84"/>
    </location>
</feature>
<evidence type="ECO:0008006" key="4">
    <source>
        <dbReference type="Google" id="ProtNLM"/>
    </source>
</evidence>
<name>A0ABQ3XS55_9ACTN</name>
<keyword evidence="3" id="KW-1185">Reference proteome</keyword>
<reference evidence="2 3" key="1">
    <citation type="submission" date="2021-01" db="EMBL/GenBank/DDBJ databases">
        <title>Whole genome shotgun sequence of Actinoplanes couchii NBRC 106145.</title>
        <authorList>
            <person name="Komaki H."/>
            <person name="Tamura T."/>
        </authorList>
    </citation>
    <scope>NUCLEOTIDE SEQUENCE [LARGE SCALE GENOMIC DNA]</scope>
    <source>
        <strain evidence="2 3">NBRC 106145</strain>
    </source>
</reference>